<feature type="compositionally biased region" description="Basic and acidic residues" evidence="1">
    <location>
        <begin position="772"/>
        <end position="783"/>
    </location>
</feature>
<dbReference type="FunCoup" id="A0A7I4F3B1">
    <property type="interactions" value="1786"/>
</dbReference>
<proteinExistence type="predicted"/>
<dbReference type="Gramene" id="Pp3c13_8530V3.3">
    <property type="protein sequence ID" value="Pp3c13_8530V3.3"/>
    <property type="gene ID" value="Pp3c13_8530"/>
</dbReference>
<dbReference type="InterPro" id="IPR029058">
    <property type="entry name" value="AB_hydrolase_fold"/>
</dbReference>
<dbReference type="AlphaFoldDB" id="A0A7I4F3B1"/>
<dbReference type="EMBL" id="ABEU02000013">
    <property type="status" value="NOT_ANNOTATED_CDS"/>
    <property type="molecule type" value="Genomic_DNA"/>
</dbReference>
<dbReference type="Proteomes" id="UP000006727">
    <property type="component" value="Chromosome 13"/>
</dbReference>
<dbReference type="Gene3D" id="3.40.50.1820">
    <property type="entry name" value="alpha/beta hydrolase"/>
    <property type="match status" value="1"/>
</dbReference>
<accession>A0A7I4F3B1</accession>
<dbReference type="GeneID" id="112290891"/>
<dbReference type="EnsemblPlants" id="Pp3c13_8530V3.5">
    <property type="protein sequence ID" value="Pp3c13_8530V3.5"/>
    <property type="gene ID" value="Pp3c13_8530"/>
</dbReference>
<dbReference type="RefSeq" id="XP_024393499.1">
    <property type="nucleotide sequence ID" value="XM_024537731.2"/>
</dbReference>
<reference evidence="2 3" key="2">
    <citation type="journal article" date="2018" name="Plant J.">
        <title>The Physcomitrella patens chromosome-scale assembly reveals moss genome structure and evolution.</title>
        <authorList>
            <person name="Lang D."/>
            <person name="Ullrich K.K."/>
            <person name="Murat F."/>
            <person name="Fuchs J."/>
            <person name="Jenkins J."/>
            <person name="Haas F.B."/>
            <person name="Piednoel M."/>
            <person name="Gundlach H."/>
            <person name="Van Bel M."/>
            <person name="Meyberg R."/>
            <person name="Vives C."/>
            <person name="Morata J."/>
            <person name="Symeonidi A."/>
            <person name="Hiss M."/>
            <person name="Muchero W."/>
            <person name="Kamisugi Y."/>
            <person name="Saleh O."/>
            <person name="Blanc G."/>
            <person name="Decker E.L."/>
            <person name="van Gessel N."/>
            <person name="Grimwood J."/>
            <person name="Hayes R.D."/>
            <person name="Graham S.W."/>
            <person name="Gunter L.E."/>
            <person name="McDaniel S.F."/>
            <person name="Hoernstein S.N.W."/>
            <person name="Larsson A."/>
            <person name="Li F.W."/>
            <person name="Perroud P.F."/>
            <person name="Phillips J."/>
            <person name="Ranjan P."/>
            <person name="Rokshar D.S."/>
            <person name="Rothfels C.J."/>
            <person name="Schneider L."/>
            <person name="Shu S."/>
            <person name="Stevenson D.W."/>
            <person name="Thummler F."/>
            <person name="Tillich M."/>
            <person name="Villarreal Aguilar J.C."/>
            <person name="Widiez T."/>
            <person name="Wong G.K."/>
            <person name="Wymore A."/>
            <person name="Zhang Y."/>
            <person name="Zimmer A.D."/>
            <person name="Quatrano R.S."/>
            <person name="Mayer K.F.X."/>
            <person name="Goodstein D."/>
            <person name="Casacuberta J.M."/>
            <person name="Vandepoele K."/>
            <person name="Reski R."/>
            <person name="Cuming A.C."/>
            <person name="Tuskan G.A."/>
            <person name="Maumus F."/>
            <person name="Salse J."/>
            <person name="Schmutz J."/>
            <person name="Rensing S.A."/>
        </authorList>
    </citation>
    <scope>NUCLEOTIDE SEQUENCE [LARGE SCALE GENOMIC DNA]</scope>
    <source>
        <strain evidence="2 3">cv. Gransden 2004</strain>
    </source>
</reference>
<dbReference type="Gramene" id="Pp3c13_8530V3.5">
    <property type="protein sequence ID" value="Pp3c13_8530V3.5"/>
    <property type="gene ID" value="Pp3c13_8530"/>
</dbReference>
<reference evidence="2" key="3">
    <citation type="submission" date="2020-12" db="UniProtKB">
        <authorList>
            <consortium name="EnsemblPlants"/>
        </authorList>
    </citation>
    <scope>IDENTIFICATION</scope>
</reference>
<keyword evidence="3" id="KW-1185">Reference proteome</keyword>
<feature type="region of interest" description="Disordered" evidence="1">
    <location>
        <begin position="1"/>
        <end position="32"/>
    </location>
</feature>
<dbReference type="Gramene" id="Pp3c13_8530V3.4">
    <property type="protein sequence ID" value="Pp3c13_8530V3.4"/>
    <property type="gene ID" value="Pp3c13_8530"/>
</dbReference>
<evidence type="ECO:0000313" key="2">
    <source>
        <dbReference type="EnsemblPlants" id="Pp3c13_8530V3.3"/>
    </source>
</evidence>
<reference evidence="2 3" key="1">
    <citation type="journal article" date="2008" name="Science">
        <title>The Physcomitrella genome reveals evolutionary insights into the conquest of land by plants.</title>
        <authorList>
            <person name="Rensing S."/>
            <person name="Lang D."/>
            <person name="Zimmer A."/>
            <person name="Terry A."/>
            <person name="Salamov A."/>
            <person name="Shapiro H."/>
            <person name="Nishiyama T."/>
            <person name="Perroud P.-F."/>
            <person name="Lindquist E."/>
            <person name="Kamisugi Y."/>
            <person name="Tanahashi T."/>
            <person name="Sakakibara K."/>
            <person name="Fujita T."/>
            <person name="Oishi K."/>
            <person name="Shin-I T."/>
            <person name="Kuroki Y."/>
            <person name="Toyoda A."/>
            <person name="Suzuki Y."/>
            <person name="Hashimoto A."/>
            <person name="Yamaguchi K."/>
            <person name="Sugano A."/>
            <person name="Kohara Y."/>
            <person name="Fujiyama A."/>
            <person name="Anterola A."/>
            <person name="Aoki S."/>
            <person name="Ashton N."/>
            <person name="Barbazuk W.B."/>
            <person name="Barker E."/>
            <person name="Bennetzen J."/>
            <person name="Bezanilla M."/>
            <person name="Blankenship R."/>
            <person name="Cho S.H."/>
            <person name="Dutcher S."/>
            <person name="Estelle M."/>
            <person name="Fawcett J.A."/>
            <person name="Gundlach H."/>
            <person name="Hanada K."/>
            <person name="Heyl A."/>
            <person name="Hicks K.A."/>
            <person name="Hugh J."/>
            <person name="Lohr M."/>
            <person name="Mayer K."/>
            <person name="Melkozernov A."/>
            <person name="Murata T."/>
            <person name="Nelson D."/>
            <person name="Pils B."/>
            <person name="Prigge M."/>
            <person name="Reiss B."/>
            <person name="Renner T."/>
            <person name="Rombauts S."/>
            <person name="Rushton P."/>
            <person name="Sanderfoot A."/>
            <person name="Schween G."/>
            <person name="Shiu S.-H."/>
            <person name="Stueber K."/>
            <person name="Theodoulou F.L."/>
            <person name="Tu H."/>
            <person name="Van de Peer Y."/>
            <person name="Verrier P.J."/>
            <person name="Waters E."/>
            <person name="Wood A."/>
            <person name="Yang L."/>
            <person name="Cove D."/>
            <person name="Cuming A."/>
            <person name="Hasebe M."/>
            <person name="Lucas S."/>
            <person name="Mishler D.B."/>
            <person name="Reski R."/>
            <person name="Grigoriev I."/>
            <person name="Quatrano R.S."/>
            <person name="Boore J.L."/>
        </authorList>
    </citation>
    <scope>NUCLEOTIDE SEQUENCE [LARGE SCALE GENOMIC DNA]</scope>
    <source>
        <strain evidence="2 3">cv. Gransden 2004</strain>
    </source>
</reference>
<dbReference type="SUPFAM" id="SSF53474">
    <property type="entry name" value="alpha/beta-Hydrolases"/>
    <property type="match status" value="1"/>
</dbReference>
<sequence>MAVELFSSDGTAEEETERVEFSSSSTAKGTADPEIASASEIMYERKRKHPAFRSKGFVSNGLAYSSHGHPEVRPGLCQLLVSEEVSDAHLPVRLSPTGLADATVPSYQSEVCTDAEDYVMVSADISPDRYVGPINETWHLPPLLDINEVSQRFAESASNLRRRFANLVEENVTRDIRRNLLEQLSGASMDGDPRMSLSEHERIHLSLASASTASSHSTEEVNIRLLESAHLLSNISVERAAALFSSTSAAMLEMGQHFVSLPPTVWSGIVTRIQTTLRGSVDDIGWLVNNPDYPAAEDGTEDFLRALEQIGRGIHVLPDNLTYLLVPGLFSNHGPLYFHDTKKHFAKLGLPCHIAKIHSELGVEKNAKEIKEYVEVLYKSTGRKVVMLGHSKGGVDAAAACSMFWDQLKGKVVGIILVQSPYGGSPIASDILREGQIADVETRRILEILICRIFKGDIKSLEDLTYEKRKEFLAKYSLPADLPVLSFHTEASRTPRAVSVMSHIGHAQLPWLPGIARRRNDQNSDDNEGSGKLHVAVPLAAAMAICALHLELRYKEKSDGLVTRKDAEVPGSIVVRPEKKLDHAWMVYAPSRREPNEPDAAQMCEALIALVLNHPRWRRCDVTCEAQVALQEADEASANASLAKSQDPNDFLTTDAARSFLADTEGVPEAETEESRRFLCDNSASETCASDFGSASERRVVDTCSISQDSDVGKRNAAAARTGLNELVCEGTSRVKVANTLDLQRRIPDMVMSETPALALREATNNASAVSDQRRESDIREEILPPSESSDADDISN</sequence>
<evidence type="ECO:0000313" key="3">
    <source>
        <dbReference type="Proteomes" id="UP000006727"/>
    </source>
</evidence>
<dbReference type="PANTHER" id="PTHR31934">
    <property type="entry name" value="ALPHA/BETA-HYDROLASES SUPERFAMILY PROTEIN"/>
    <property type="match status" value="1"/>
</dbReference>
<protein>
    <recommendedName>
        <fullName evidence="4">GPI inositol-deacylase</fullName>
    </recommendedName>
</protein>
<dbReference type="PANTHER" id="PTHR31934:SF5">
    <property type="entry name" value="OS05G0557900 PROTEIN"/>
    <property type="match status" value="1"/>
</dbReference>
<name>A0A7I4F3B1_PHYPA</name>
<dbReference type="EnsemblPlants" id="Pp3c13_8530V3.3">
    <property type="protein sequence ID" value="Pp3c13_8530V3.3"/>
    <property type="gene ID" value="Pp3c13_8530"/>
</dbReference>
<evidence type="ECO:0008006" key="4">
    <source>
        <dbReference type="Google" id="ProtNLM"/>
    </source>
</evidence>
<evidence type="ECO:0000256" key="1">
    <source>
        <dbReference type="SAM" id="MobiDB-lite"/>
    </source>
</evidence>
<feature type="region of interest" description="Disordered" evidence="1">
    <location>
        <begin position="762"/>
        <end position="797"/>
    </location>
</feature>
<organism evidence="2 3">
    <name type="scientific">Physcomitrium patens</name>
    <name type="common">Spreading-leaved earth moss</name>
    <name type="synonym">Physcomitrella patens</name>
    <dbReference type="NCBI Taxonomy" id="3218"/>
    <lineage>
        <taxon>Eukaryota</taxon>
        <taxon>Viridiplantae</taxon>
        <taxon>Streptophyta</taxon>
        <taxon>Embryophyta</taxon>
        <taxon>Bryophyta</taxon>
        <taxon>Bryophytina</taxon>
        <taxon>Bryopsida</taxon>
        <taxon>Funariidae</taxon>
        <taxon>Funariales</taxon>
        <taxon>Funariaceae</taxon>
        <taxon>Physcomitrium</taxon>
    </lineage>
</organism>
<gene>
    <name evidence="2" type="primary">LOC112290891</name>
</gene>
<dbReference type="EnsemblPlants" id="Pp3c13_8530V3.4">
    <property type="protein sequence ID" value="Pp3c13_8530V3.4"/>
    <property type="gene ID" value="Pp3c13_8530"/>
</dbReference>